<name>A0ABY7BAU6_9PSEU</name>
<dbReference type="SUPFAM" id="SSF52540">
    <property type="entry name" value="P-loop containing nucleoside triphosphate hydrolases"/>
    <property type="match status" value="1"/>
</dbReference>
<accession>A0ABY7BAU6</accession>
<evidence type="ECO:0000313" key="2">
    <source>
        <dbReference type="Proteomes" id="UP001163203"/>
    </source>
</evidence>
<dbReference type="EMBL" id="CP113836">
    <property type="protein sequence ID" value="WAL67981.1"/>
    <property type="molecule type" value="Genomic_DNA"/>
</dbReference>
<proteinExistence type="predicted"/>
<dbReference type="Gene3D" id="3.40.50.300">
    <property type="entry name" value="P-loop containing nucleotide triphosphate hydrolases"/>
    <property type="match status" value="1"/>
</dbReference>
<keyword evidence="2" id="KW-1185">Reference proteome</keyword>
<organism evidence="1 2">
    <name type="scientific">Amycolatopsis cynarae</name>
    <dbReference type="NCBI Taxonomy" id="2995223"/>
    <lineage>
        <taxon>Bacteria</taxon>
        <taxon>Bacillati</taxon>
        <taxon>Actinomycetota</taxon>
        <taxon>Actinomycetes</taxon>
        <taxon>Pseudonocardiales</taxon>
        <taxon>Pseudonocardiaceae</taxon>
        <taxon>Amycolatopsis</taxon>
    </lineage>
</organism>
<gene>
    <name evidence="1" type="ORF">ORV05_09485</name>
</gene>
<sequence length="183" mass="19844">MALPTLIVVSGPPGAGKTTLAHRIAREMGCPAIIRDEIKQGMTHAAAGHEPGGSDSLNIPTLKAFFDTLALLLRAGVTLVAEAAFQHHVWQPNLAPLAELARIRIIRCTVEAATAHGRIAHRAAHDPRRAAHADHELLKAIDSGGHRLDDFEWIRMDLPELTVDTTHGYDPSLPEIVAFGQYR</sequence>
<dbReference type="Pfam" id="PF13671">
    <property type="entry name" value="AAA_33"/>
    <property type="match status" value="1"/>
</dbReference>
<evidence type="ECO:0000313" key="1">
    <source>
        <dbReference type="EMBL" id="WAL67981.1"/>
    </source>
</evidence>
<dbReference type="RefSeq" id="WP_268758079.1">
    <property type="nucleotide sequence ID" value="NZ_CP113836.1"/>
</dbReference>
<dbReference type="Proteomes" id="UP001163203">
    <property type="component" value="Chromosome"/>
</dbReference>
<dbReference type="PANTHER" id="PTHR37807">
    <property type="entry name" value="OS07G0160300 PROTEIN"/>
    <property type="match status" value="1"/>
</dbReference>
<reference evidence="1" key="1">
    <citation type="submission" date="2022-11" db="EMBL/GenBank/DDBJ databases">
        <authorList>
            <person name="Mo P."/>
        </authorList>
    </citation>
    <scope>NUCLEOTIDE SEQUENCE</scope>
    <source>
        <strain evidence="1">HUAS 11-8</strain>
    </source>
</reference>
<dbReference type="PANTHER" id="PTHR37807:SF3">
    <property type="entry name" value="OS07G0160300 PROTEIN"/>
    <property type="match status" value="1"/>
</dbReference>
<dbReference type="InterPro" id="IPR027417">
    <property type="entry name" value="P-loop_NTPase"/>
</dbReference>
<protein>
    <submittedName>
        <fullName evidence="1">AAA family ATPase</fullName>
    </submittedName>
</protein>